<evidence type="ECO:0000313" key="2">
    <source>
        <dbReference type="Proteomes" id="UP001304300"/>
    </source>
</evidence>
<dbReference type="RefSeq" id="WP_317835913.1">
    <property type="nucleotide sequence ID" value="NZ_CP136920.1"/>
</dbReference>
<keyword evidence="2" id="KW-1185">Reference proteome</keyword>
<dbReference type="AlphaFoldDB" id="A0AAQ3LC39"/>
<reference evidence="1 2" key="1">
    <citation type="submission" date="2023-10" db="EMBL/GenBank/DDBJ databases">
        <title>Rubellicoccus peritrichatus gen. nov., sp. nov., isolated from an algae of coral reef tank.</title>
        <authorList>
            <person name="Luo J."/>
        </authorList>
    </citation>
    <scope>NUCLEOTIDE SEQUENCE [LARGE SCALE GENOMIC DNA]</scope>
    <source>
        <strain evidence="1 2">CR14</strain>
    </source>
</reference>
<organism evidence="1 2">
    <name type="scientific">Rubellicoccus peritrichatus</name>
    <dbReference type="NCBI Taxonomy" id="3080537"/>
    <lineage>
        <taxon>Bacteria</taxon>
        <taxon>Pseudomonadati</taxon>
        <taxon>Verrucomicrobiota</taxon>
        <taxon>Opitutia</taxon>
        <taxon>Puniceicoccales</taxon>
        <taxon>Cerasicoccaceae</taxon>
        <taxon>Rubellicoccus</taxon>
    </lineage>
</organism>
<gene>
    <name evidence="1" type="ORF">RZN69_09715</name>
</gene>
<sequence>MPAQLSASGKVRCKIYQVGDIAVLFIHGTFDGSELDDRGKYKKTSEPSIVLRTHNLYVYLSNDESITTRKYTKDLAYDSNGIPSISDSSSVTSDASNTYFSNADMNYFSMKVHINHDSDVDPYVHVHVDNSYTNTDDFAMLSIMDFSDIVDSLNLTDSDLSYYYVTEDYGQELYFEVKEVTSDSDYDTLIDDIEDYFSGDGLDAIEGSLSDAYSDE</sequence>
<name>A0AAQ3LC39_9BACT</name>
<accession>A0AAQ3LC39</accession>
<proteinExistence type="predicted"/>
<dbReference type="Proteomes" id="UP001304300">
    <property type="component" value="Chromosome"/>
</dbReference>
<dbReference type="EMBL" id="CP136920">
    <property type="protein sequence ID" value="WOO43364.1"/>
    <property type="molecule type" value="Genomic_DNA"/>
</dbReference>
<protein>
    <submittedName>
        <fullName evidence="1">Uncharacterized protein</fullName>
    </submittedName>
</protein>
<dbReference type="KEGG" id="puo:RZN69_09715"/>
<evidence type="ECO:0000313" key="1">
    <source>
        <dbReference type="EMBL" id="WOO43364.1"/>
    </source>
</evidence>